<reference evidence="3" key="1">
    <citation type="submission" date="2022-07" db="EMBL/GenBank/DDBJ databases">
        <title>Genome Sequence of Xylaria arbuscula.</title>
        <authorList>
            <person name="Buettner E."/>
        </authorList>
    </citation>
    <scope>NUCLEOTIDE SEQUENCE</scope>
    <source>
        <strain evidence="3">VT107</strain>
    </source>
</reference>
<dbReference type="Proteomes" id="UP001148614">
    <property type="component" value="Unassembled WGS sequence"/>
</dbReference>
<comment type="caution">
    <text evidence="3">The sequence shown here is derived from an EMBL/GenBank/DDBJ whole genome shotgun (WGS) entry which is preliminary data.</text>
</comment>
<name>A0A9W8THS0_9PEZI</name>
<organism evidence="3 4">
    <name type="scientific">Xylaria arbuscula</name>
    <dbReference type="NCBI Taxonomy" id="114810"/>
    <lineage>
        <taxon>Eukaryota</taxon>
        <taxon>Fungi</taxon>
        <taxon>Dikarya</taxon>
        <taxon>Ascomycota</taxon>
        <taxon>Pezizomycotina</taxon>
        <taxon>Sordariomycetes</taxon>
        <taxon>Xylariomycetidae</taxon>
        <taxon>Xylariales</taxon>
        <taxon>Xylariaceae</taxon>
        <taxon>Xylaria</taxon>
    </lineage>
</organism>
<protein>
    <submittedName>
        <fullName evidence="3">Uncharacterized protein</fullName>
    </submittedName>
</protein>
<keyword evidence="2" id="KW-1133">Transmembrane helix</keyword>
<feature type="region of interest" description="Disordered" evidence="1">
    <location>
        <begin position="1"/>
        <end position="21"/>
    </location>
</feature>
<gene>
    <name evidence="3" type="ORF">NPX13_g9380</name>
</gene>
<dbReference type="AlphaFoldDB" id="A0A9W8THS0"/>
<evidence type="ECO:0000256" key="2">
    <source>
        <dbReference type="SAM" id="Phobius"/>
    </source>
</evidence>
<sequence>MSSQRPPRPVDAIAPVASSASSQKIAVVESEFAADPSDRSDWQRAHHYHLFPAAPRYPVSVYFPSRNNAPAELPIAHRRPVPESASHLPRISCGAASSTRGLRIRGAPGRWTHIKGTACVVMAIALIFIVVLVLALVANREIS</sequence>
<dbReference type="VEuPathDB" id="FungiDB:F4678DRAFT_313564"/>
<keyword evidence="2" id="KW-0472">Membrane</keyword>
<dbReference type="OrthoDB" id="4775546at2759"/>
<evidence type="ECO:0000256" key="1">
    <source>
        <dbReference type="SAM" id="MobiDB-lite"/>
    </source>
</evidence>
<keyword evidence="2" id="KW-0812">Transmembrane</keyword>
<dbReference type="EMBL" id="JANPWZ010002290">
    <property type="protein sequence ID" value="KAJ3560210.1"/>
    <property type="molecule type" value="Genomic_DNA"/>
</dbReference>
<evidence type="ECO:0000313" key="4">
    <source>
        <dbReference type="Proteomes" id="UP001148614"/>
    </source>
</evidence>
<keyword evidence="4" id="KW-1185">Reference proteome</keyword>
<accession>A0A9W8THS0</accession>
<proteinExistence type="predicted"/>
<feature type="transmembrane region" description="Helical" evidence="2">
    <location>
        <begin position="118"/>
        <end position="138"/>
    </location>
</feature>
<evidence type="ECO:0000313" key="3">
    <source>
        <dbReference type="EMBL" id="KAJ3560210.1"/>
    </source>
</evidence>